<reference evidence="1 2" key="1">
    <citation type="journal article" date="2011" name="PLoS Genet.">
        <title>Comparative genomic analysis of human fungal pathogens causing paracoccidioidomycosis.</title>
        <authorList>
            <person name="Desjardins C.A."/>
            <person name="Champion M.D."/>
            <person name="Holder J.W."/>
            <person name="Muszewska A."/>
            <person name="Goldberg J."/>
            <person name="Bailao A.M."/>
            <person name="Brigido M.M."/>
            <person name="Ferreira M.E."/>
            <person name="Garcia A.M."/>
            <person name="Grynberg M."/>
            <person name="Gujja S."/>
            <person name="Heiman D.I."/>
            <person name="Henn M.R."/>
            <person name="Kodira C.D."/>
            <person name="Leon-Narvaez H."/>
            <person name="Longo L.V."/>
            <person name="Ma L.J."/>
            <person name="Malavazi I."/>
            <person name="Matsuo A.L."/>
            <person name="Morais F.V."/>
            <person name="Pereira M."/>
            <person name="Rodriguez-Brito S."/>
            <person name="Sakthikumar S."/>
            <person name="Salem-Izacc S.M."/>
            <person name="Sykes S.M."/>
            <person name="Teixeira M.M."/>
            <person name="Vallejo M.C."/>
            <person name="Walter M.E."/>
            <person name="Yandava C."/>
            <person name="Young S."/>
            <person name="Zeng Q."/>
            <person name="Zucker J."/>
            <person name="Felipe M.S."/>
            <person name="Goldman G.H."/>
            <person name="Haas B.J."/>
            <person name="McEwen J.G."/>
            <person name="Nino-Vega G."/>
            <person name="Puccia R."/>
            <person name="San-Blas G."/>
            <person name="Soares C.M."/>
            <person name="Birren B.W."/>
            <person name="Cuomo C.A."/>
        </authorList>
    </citation>
    <scope>NUCLEOTIDE SEQUENCE [LARGE SCALE GENOMIC DNA]</scope>
    <source>
        <strain evidence="2">ATCC MYA-826 / Pb01</strain>
    </source>
</reference>
<proteinExistence type="predicted"/>
<accession>C1GSW7</accession>
<dbReference type="HOGENOM" id="CLU_2622667_0_0_1"/>
<name>C1GSW7_PARBA</name>
<dbReference type="EMBL" id="KN293994">
    <property type="protein sequence ID" value="EEH39150.2"/>
    <property type="molecule type" value="Genomic_DNA"/>
</dbReference>
<organism evidence="1 2">
    <name type="scientific">Paracoccidioides lutzii (strain ATCC MYA-826 / Pb01)</name>
    <name type="common">Paracoccidioides brasiliensis</name>
    <dbReference type="NCBI Taxonomy" id="502779"/>
    <lineage>
        <taxon>Eukaryota</taxon>
        <taxon>Fungi</taxon>
        <taxon>Dikarya</taxon>
        <taxon>Ascomycota</taxon>
        <taxon>Pezizomycotina</taxon>
        <taxon>Eurotiomycetes</taxon>
        <taxon>Eurotiomycetidae</taxon>
        <taxon>Onygenales</taxon>
        <taxon>Ajellomycetaceae</taxon>
        <taxon>Paracoccidioides</taxon>
    </lineage>
</organism>
<protein>
    <submittedName>
        <fullName evidence="1">Uncharacterized protein</fullName>
    </submittedName>
</protein>
<gene>
    <name evidence="1" type="ORF">PAAG_01612</name>
</gene>
<evidence type="ECO:0000313" key="1">
    <source>
        <dbReference type="EMBL" id="EEH39150.2"/>
    </source>
</evidence>
<dbReference type="GeneID" id="9099901"/>
<keyword evidence="2" id="KW-1185">Reference proteome</keyword>
<dbReference type="VEuPathDB" id="FungiDB:PAAG_01612"/>
<sequence length="78" mass="8797">MPQETFTRFYLDQMYHSKLAGISGEKKVKAMLIMGLPPPKAQKAWAWVPPQGKYAGRQGGSFKSTLILILSVEISRTW</sequence>
<dbReference type="KEGG" id="pbl:PAAG_01612"/>
<dbReference type="RefSeq" id="XP_002796604.2">
    <property type="nucleotide sequence ID" value="XM_002796558.2"/>
</dbReference>
<dbReference type="Proteomes" id="UP000002059">
    <property type="component" value="Partially assembled WGS sequence"/>
</dbReference>
<evidence type="ECO:0000313" key="2">
    <source>
        <dbReference type="Proteomes" id="UP000002059"/>
    </source>
</evidence>
<dbReference type="AlphaFoldDB" id="C1GSW7"/>